<comment type="caution">
    <text evidence="1">The sequence shown here is derived from an EMBL/GenBank/DDBJ whole genome shotgun (WGS) entry which is preliminary data.</text>
</comment>
<dbReference type="Proteomes" id="UP001157418">
    <property type="component" value="Unassembled WGS sequence"/>
</dbReference>
<protein>
    <submittedName>
        <fullName evidence="1">Uncharacterized protein</fullName>
    </submittedName>
</protein>
<evidence type="ECO:0000313" key="1">
    <source>
        <dbReference type="EMBL" id="CAH1422078.1"/>
    </source>
</evidence>
<dbReference type="EMBL" id="CAKMRJ010001112">
    <property type="protein sequence ID" value="CAH1422078.1"/>
    <property type="molecule type" value="Genomic_DNA"/>
</dbReference>
<sequence length="107" mass="12309">MDHIGDDLEVWFNSGSDVRDNVIQDEDNMEKEPQKIAHVFEGIGLEDEIIPDDLKINLNKTYADEFLNKLCSDAINDEEEDNEDCLFHPIFNVCIVEATKACSRYEI</sequence>
<proteinExistence type="predicted"/>
<accession>A0AAU9M240</accession>
<keyword evidence="2" id="KW-1185">Reference proteome</keyword>
<organism evidence="1 2">
    <name type="scientific">Lactuca virosa</name>
    <dbReference type="NCBI Taxonomy" id="75947"/>
    <lineage>
        <taxon>Eukaryota</taxon>
        <taxon>Viridiplantae</taxon>
        <taxon>Streptophyta</taxon>
        <taxon>Embryophyta</taxon>
        <taxon>Tracheophyta</taxon>
        <taxon>Spermatophyta</taxon>
        <taxon>Magnoliopsida</taxon>
        <taxon>eudicotyledons</taxon>
        <taxon>Gunneridae</taxon>
        <taxon>Pentapetalae</taxon>
        <taxon>asterids</taxon>
        <taxon>campanulids</taxon>
        <taxon>Asterales</taxon>
        <taxon>Asteraceae</taxon>
        <taxon>Cichorioideae</taxon>
        <taxon>Cichorieae</taxon>
        <taxon>Lactucinae</taxon>
        <taxon>Lactuca</taxon>
    </lineage>
</organism>
<reference evidence="1 2" key="1">
    <citation type="submission" date="2022-01" db="EMBL/GenBank/DDBJ databases">
        <authorList>
            <person name="Xiong W."/>
            <person name="Schranz E."/>
        </authorList>
    </citation>
    <scope>NUCLEOTIDE SEQUENCE [LARGE SCALE GENOMIC DNA]</scope>
</reference>
<name>A0AAU9M240_9ASTR</name>
<dbReference type="AlphaFoldDB" id="A0AAU9M240"/>
<gene>
    <name evidence="1" type="ORF">LVIROSA_LOCUS9435</name>
</gene>
<evidence type="ECO:0000313" key="2">
    <source>
        <dbReference type="Proteomes" id="UP001157418"/>
    </source>
</evidence>